<organism evidence="3 4">
    <name type="scientific">Haloarchaeobius litoreus</name>
    <dbReference type="NCBI Taxonomy" id="755306"/>
    <lineage>
        <taxon>Archaea</taxon>
        <taxon>Methanobacteriati</taxon>
        <taxon>Methanobacteriota</taxon>
        <taxon>Stenosarchaea group</taxon>
        <taxon>Halobacteria</taxon>
        <taxon>Halobacteriales</taxon>
        <taxon>Halorubellaceae</taxon>
        <taxon>Haloarchaeobius</taxon>
    </lineage>
</organism>
<comment type="caution">
    <text evidence="3">The sequence shown here is derived from an EMBL/GenBank/DDBJ whole genome shotgun (WGS) entry which is preliminary data.</text>
</comment>
<dbReference type="PANTHER" id="PTHR33608">
    <property type="entry name" value="BLL2464 PROTEIN"/>
    <property type="match status" value="1"/>
</dbReference>
<reference evidence="3 4" key="1">
    <citation type="journal article" date="2019" name="Int. J. Syst. Evol. Microbiol.">
        <title>The Global Catalogue of Microorganisms (GCM) 10K type strain sequencing project: providing services to taxonomists for standard genome sequencing and annotation.</title>
        <authorList>
            <consortium name="The Broad Institute Genomics Platform"/>
            <consortium name="The Broad Institute Genome Sequencing Center for Infectious Disease"/>
            <person name="Wu L."/>
            <person name="Ma J."/>
        </authorList>
    </citation>
    <scope>NUCLEOTIDE SEQUENCE [LARGE SCALE GENOMIC DNA]</scope>
    <source>
        <strain evidence="3 4">CGMCC 1.10390</strain>
    </source>
</reference>
<dbReference type="Pfam" id="PF23933">
    <property type="entry name" value="DUF7269"/>
    <property type="match status" value="1"/>
</dbReference>
<evidence type="ECO:0000259" key="2">
    <source>
        <dbReference type="Pfam" id="PF01882"/>
    </source>
</evidence>
<gene>
    <name evidence="3" type="ORF">ACFSBL_15950</name>
</gene>
<keyword evidence="4" id="KW-1185">Reference proteome</keyword>
<dbReference type="InterPro" id="IPR002881">
    <property type="entry name" value="DUF58"/>
</dbReference>
<protein>
    <submittedName>
        <fullName evidence="3">DUF58 domain-containing protein</fullName>
    </submittedName>
</protein>
<feature type="region of interest" description="Disordered" evidence="1">
    <location>
        <begin position="135"/>
        <end position="156"/>
    </location>
</feature>
<dbReference type="AlphaFoldDB" id="A0ABD6DQ10"/>
<dbReference type="Pfam" id="PF01882">
    <property type="entry name" value="DUF58"/>
    <property type="match status" value="1"/>
</dbReference>
<sequence>MNRPLTVGGAVAVAVGLGGLLDVGTAGAVVAAVAALGLTAWLASSVVLAEDDDRGLPAVEFAAGTDPPGATLTTALGQFVGSGRVGRATRDLRGALSAAAVSVLVRDGDRTVAEAEAALADGSWTADERAAAFLADSESGENSDEDRSWADRLPFRGGPSVRDDVRRTVDALATVAGVGHSGDDPGWFAVETSRPVETVPSLPADHDGGPVVRERRSTGRWRGLRALGVGTLAVGTLLQSPSVVLFAALPFGYLGAARLGSAGLNGEYVPELAVERSLPDDGVAPGDRAPVELVVRNEGDERVADCRLVDGVPAGIRVVDGSPRAAVALAPGESTTLRYAVAARRGSHTFDPTLAVVRDAAGTTAVECLLPADSTLRVRPRFEAASTVPLRRQGPRAAGEIRTGDGGEGTTFHATREYRRGDPLSRVDWRRWARTGEFATVEFERERAATVVFVVDARGAGYVAPDRESEHALDRALGAVASLYPALTAAGNRVGLSAVSTADCWVPPGAGKAHRARFRETLATHPALSSAPEGTNLAARTAVERLHRRLPTGAQVLLLSPLCDDYAAQVARRFEVGGHPATVVSPDPTTTDSPSGTLARLARQNRVHDLREAGVTVVDWAWDEPLSTALERGERL</sequence>
<evidence type="ECO:0000256" key="1">
    <source>
        <dbReference type="SAM" id="MobiDB-lite"/>
    </source>
</evidence>
<feature type="region of interest" description="Disordered" evidence="1">
    <location>
        <begin position="390"/>
        <end position="413"/>
    </location>
</feature>
<proteinExistence type="predicted"/>
<name>A0ABD6DQ10_9EURY</name>
<dbReference type="RefSeq" id="WP_256400757.1">
    <property type="nucleotide sequence ID" value="NZ_JANHJR010000003.1"/>
</dbReference>
<accession>A0ABD6DQ10</accession>
<dbReference type="Proteomes" id="UP001597034">
    <property type="component" value="Unassembled WGS sequence"/>
</dbReference>
<feature type="compositionally biased region" description="Basic and acidic residues" evidence="1">
    <location>
        <begin position="145"/>
        <end position="154"/>
    </location>
</feature>
<dbReference type="InterPro" id="IPR055693">
    <property type="entry name" value="DUF7269"/>
</dbReference>
<dbReference type="EMBL" id="JBHUDO010000003">
    <property type="protein sequence ID" value="MFD1647183.1"/>
    <property type="molecule type" value="Genomic_DNA"/>
</dbReference>
<evidence type="ECO:0000313" key="4">
    <source>
        <dbReference type="Proteomes" id="UP001597034"/>
    </source>
</evidence>
<evidence type="ECO:0000313" key="3">
    <source>
        <dbReference type="EMBL" id="MFD1647183.1"/>
    </source>
</evidence>
<feature type="domain" description="DUF58" evidence="2">
    <location>
        <begin position="415"/>
        <end position="576"/>
    </location>
</feature>
<dbReference type="PANTHER" id="PTHR33608:SF6">
    <property type="entry name" value="BLL2464 PROTEIN"/>
    <property type="match status" value="1"/>
</dbReference>